<keyword evidence="2" id="KW-0808">Transferase</keyword>
<reference evidence="2 3" key="1">
    <citation type="submission" date="2018-05" db="EMBL/GenBank/DDBJ databases">
        <title>Chitinophaga sp. K3CV102501T nov., isolated from isolated from a monsoon evergreen broad-leaved forest soil.</title>
        <authorList>
            <person name="Lv Y."/>
        </authorList>
    </citation>
    <scope>NUCLEOTIDE SEQUENCE [LARGE SCALE GENOMIC DNA]</scope>
    <source>
        <strain evidence="2 3">GDMCC 1.1325</strain>
    </source>
</reference>
<dbReference type="Gene3D" id="3.30.1310.20">
    <property type="entry name" value="PRTase-like"/>
    <property type="match status" value="1"/>
</dbReference>
<dbReference type="SUPFAM" id="SSF53271">
    <property type="entry name" value="PRTase-like"/>
    <property type="match status" value="1"/>
</dbReference>
<dbReference type="Pfam" id="PF00156">
    <property type="entry name" value="Pribosyltran"/>
    <property type="match status" value="1"/>
</dbReference>
<sequence length="212" mass="24486">MYFIDRYDAAMQLADKLEKYKGETGVVLAVPRGGVPIGYYLAKHLDFALDLLMAKKIGHPLHEEYAIGAVGLEDAFIDEKDNIPNEYLKAQIDLIRFELKERYKRFMNREEPVDISGKTAIVIDDGIATGRTILVTLRMLRNKHPKKLVVAVPVSSQEAAERIKREVDEFICLYMPVPFYAVGRFYENFRQIDDEEVMTLLRELNERDRQAE</sequence>
<dbReference type="AlphaFoldDB" id="A0A365XPS7"/>
<dbReference type="InterPro" id="IPR029057">
    <property type="entry name" value="PRTase-like"/>
</dbReference>
<dbReference type="OrthoDB" id="9810066at2"/>
<evidence type="ECO:0000313" key="2">
    <source>
        <dbReference type="EMBL" id="RBL88349.1"/>
    </source>
</evidence>
<accession>A0A365XPS7</accession>
<dbReference type="EMBL" id="QFFJ01000002">
    <property type="protein sequence ID" value="RBL88349.1"/>
    <property type="molecule type" value="Genomic_DNA"/>
</dbReference>
<organism evidence="2 3">
    <name type="scientific">Chitinophaga flava</name>
    <dbReference type="NCBI Taxonomy" id="2259036"/>
    <lineage>
        <taxon>Bacteria</taxon>
        <taxon>Pseudomonadati</taxon>
        <taxon>Bacteroidota</taxon>
        <taxon>Chitinophagia</taxon>
        <taxon>Chitinophagales</taxon>
        <taxon>Chitinophagaceae</taxon>
        <taxon>Chitinophaga</taxon>
    </lineage>
</organism>
<proteinExistence type="predicted"/>
<dbReference type="RefSeq" id="WP_113617099.1">
    <property type="nucleotide sequence ID" value="NZ_QFFJ01000002.1"/>
</dbReference>
<dbReference type="GO" id="GO:0016757">
    <property type="term" value="F:glycosyltransferase activity"/>
    <property type="evidence" value="ECO:0007669"/>
    <property type="project" value="UniProtKB-KW"/>
</dbReference>
<dbReference type="Proteomes" id="UP000253410">
    <property type="component" value="Unassembled WGS sequence"/>
</dbReference>
<dbReference type="CDD" id="cd06223">
    <property type="entry name" value="PRTases_typeI"/>
    <property type="match status" value="1"/>
</dbReference>
<dbReference type="InterPro" id="IPR000836">
    <property type="entry name" value="PRTase_dom"/>
</dbReference>
<gene>
    <name evidence="2" type="ORF">DF182_17290</name>
</gene>
<dbReference type="Gene3D" id="3.40.50.2020">
    <property type="match status" value="1"/>
</dbReference>
<evidence type="ECO:0000313" key="3">
    <source>
        <dbReference type="Proteomes" id="UP000253410"/>
    </source>
</evidence>
<protein>
    <submittedName>
        <fullName evidence="2">Phosphoribosyltransferase</fullName>
    </submittedName>
</protein>
<keyword evidence="2" id="KW-0328">Glycosyltransferase</keyword>
<name>A0A365XPS7_9BACT</name>
<feature type="domain" description="Phosphoribosyltransferase" evidence="1">
    <location>
        <begin position="13"/>
        <end position="165"/>
    </location>
</feature>
<comment type="caution">
    <text evidence="2">The sequence shown here is derived from an EMBL/GenBank/DDBJ whole genome shotgun (WGS) entry which is preliminary data.</text>
</comment>
<evidence type="ECO:0000259" key="1">
    <source>
        <dbReference type="Pfam" id="PF00156"/>
    </source>
</evidence>
<keyword evidence="3" id="KW-1185">Reference proteome</keyword>